<comment type="pathway">
    <text evidence="2 7 8">Pyrimidine metabolism; UMP biosynthesis via de novo pathway; UMP from orotate: step 2/2.</text>
</comment>
<dbReference type="PANTHER" id="PTHR32119">
    <property type="entry name" value="OROTIDINE 5'-PHOSPHATE DECARBOXYLASE"/>
    <property type="match status" value="1"/>
</dbReference>
<dbReference type="PANTHER" id="PTHR32119:SF2">
    <property type="entry name" value="OROTIDINE 5'-PHOSPHATE DECARBOXYLASE"/>
    <property type="match status" value="1"/>
</dbReference>
<dbReference type="InterPro" id="IPR001754">
    <property type="entry name" value="OMPdeCOase_dom"/>
</dbReference>
<protein>
    <recommendedName>
        <fullName evidence="7">Orotidine 5'-phosphate decarboxylase</fullName>
        <ecNumber evidence="7">4.1.1.23</ecNumber>
    </recommendedName>
    <alternativeName>
        <fullName evidence="7">OMP decarboxylase</fullName>
        <shortName evidence="7">OMPDCase</shortName>
        <shortName evidence="7">OMPdecase</shortName>
    </alternativeName>
</protein>
<dbReference type="Proteomes" id="UP000246036">
    <property type="component" value="Chromosome"/>
</dbReference>
<dbReference type="InterPro" id="IPR011060">
    <property type="entry name" value="RibuloseP-bd_barrel"/>
</dbReference>
<feature type="binding site" evidence="7">
    <location>
        <position position="123"/>
    </location>
    <ligand>
        <name>substrate</name>
    </ligand>
</feature>
<dbReference type="PROSITE" id="PS00156">
    <property type="entry name" value="OMPDECASE"/>
    <property type="match status" value="1"/>
</dbReference>
<accession>A0ABM6W0V8</accession>
<dbReference type="InterPro" id="IPR018089">
    <property type="entry name" value="OMPdecase_AS"/>
</dbReference>
<dbReference type="HAMAP" id="MF_01200_B">
    <property type="entry name" value="OMPdecase_type1_B"/>
    <property type="match status" value="1"/>
</dbReference>
<dbReference type="InterPro" id="IPR047596">
    <property type="entry name" value="OMPdecase_bac"/>
</dbReference>
<keyword evidence="11" id="KW-1185">Reference proteome</keyword>
<evidence type="ECO:0000259" key="9">
    <source>
        <dbReference type="SMART" id="SM00934"/>
    </source>
</evidence>
<dbReference type="Gene3D" id="3.20.20.70">
    <property type="entry name" value="Aldolase class I"/>
    <property type="match status" value="1"/>
</dbReference>
<dbReference type="NCBIfam" id="TIGR01740">
    <property type="entry name" value="pyrF"/>
    <property type="match status" value="1"/>
</dbReference>
<evidence type="ECO:0000256" key="6">
    <source>
        <dbReference type="ARBA" id="ARBA00049157"/>
    </source>
</evidence>
<evidence type="ECO:0000256" key="5">
    <source>
        <dbReference type="ARBA" id="ARBA00023239"/>
    </source>
</evidence>
<dbReference type="InterPro" id="IPR014732">
    <property type="entry name" value="OMPdecase"/>
</dbReference>
<comment type="function">
    <text evidence="1 7">Catalyzes the decarboxylation of orotidine 5'-monophosphate (OMP) to uridine 5'-monophosphate (UMP).</text>
</comment>
<evidence type="ECO:0000256" key="1">
    <source>
        <dbReference type="ARBA" id="ARBA00002356"/>
    </source>
</evidence>
<proteinExistence type="inferred from homology"/>
<evidence type="ECO:0000256" key="8">
    <source>
        <dbReference type="RuleBase" id="RU000512"/>
    </source>
</evidence>
<feature type="binding site" evidence="7">
    <location>
        <position position="214"/>
    </location>
    <ligand>
        <name>substrate</name>
    </ligand>
</feature>
<comment type="catalytic activity">
    <reaction evidence="6 7 8">
        <text>orotidine 5'-phosphate + H(+) = UMP + CO2</text>
        <dbReference type="Rhea" id="RHEA:11596"/>
        <dbReference type="ChEBI" id="CHEBI:15378"/>
        <dbReference type="ChEBI" id="CHEBI:16526"/>
        <dbReference type="ChEBI" id="CHEBI:57538"/>
        <dbReference type="ChEBI" id="CHEBI:57865"/>
        <dbReference type="EC" id="4.1.1.23"/>
    </reaction>
</comment>
<feature type="binding site" evidence="7">
    <location>
        <position position="10"/>
    </location>
    <ligand>
        <name>substrate</name>
    </ligand>
</feature>
<dbReference type="InterPro" id="IPR013785">
    <property type="entry name" value="Aldolase_TIM"/>
</dbReference>
<dbReference type="NCBIfam" id="NF001273">
    <property type="entry name" value="PRK00230.1"/>
    <property type="match status" value="1"/>
</dbReference>
<dbReference type="SMART" id="SM00934">
    <property type="entry name" value="OMPdecase"/>
    <property type="match status" value="1"/>
</dbReference>
<evidence type="ECO:0000313" key="11">
    <source>
        <dbReference type="Proteomes" id="UP000246036"/>
    </source>
</evidence>
<evidence type="ECO:0000256" key="7">
    <source>
        <dbReference type="HAMAP-Rule" id="MF_01200"/>
    </source>
</evidence>
<keyword evidence="4 7" id="KW-0665">Pyrimidine biosynthesis</keyword>
<evidence type="ECO:0000313" key="10">
    <source>
        <dbReference type="EMBL" id="AWM75545.1"/>
    </source>
</evidence>
<evidence type="ECO:0000256" key="4">
    <source>
        <dbReference type="ARBA" id="ARBA00022975"/>
    </source>
</evidence>
<feature type="active site" description="Proton donor" evidence="7">
    <location>
        <position position="62"/>
    </location>
</feature>
<organism evidence="10 11">
    <name type="scientific">Lactobacillus kullabergensis</name>
    <dbReference type="NCBI Taxonomy" id="1218493"/>
    <lineage>
        <taxon>Bacteria</taxon>
        <taxon>Bacillati</taxon>
        <taxon>Bacillota</taxon>
        <taxon>Bacilli</taxon>
        <taxon>Lactobacillales</taxon>
        <taxon>Lactobacillaceae</taxon>
        <taxon>Lactobacillus</taxon>
    </lineage>
</organism>
<comment type="subunit">
    <text evidence="7">Homodimer.</text>
</comment>
<feature type="binding site" evidence="7">
    <location>
        <position position="194"/>
    </location>
    <ligand>
        <name>substrate</name>
    </ligand>
</feature>
<evidence type="ECO:0000256" key="3">
    <source>
        <dbReference type="ARBA" id="ARBA00022793"/>
    </source>
</evidence>
<dbReference type="RefSeq" id="WP_109586459.1">
    <property type="nucleotide sequence ID" value="NZ_CP029477.1"/>
</dbReference>
<gene>
    <name evidence="7" type="primary">pyrF</name>
    <name evidence="10" type="ORF">DKL58_05955</name>
</gene>
<feature type="binding site" evidence="7">
    <location>
        <position position="33"/>
    </location>
    <ligand>
        <name>substrate</name>
    </ligand>
</feature>
<dbReference type="Pfam" id="PF00215">
    <property type="entry name" value="OMPdecase"/>
    <property type="match status" value="1"/>
</dbReference>
<dbReference type="SUPFAM" id="SSF51366">
    <property type="entry name" value="Ribulose-phoshate binding barrel"/>
    <property type="match status" value="1"/>
</dbReference>
<comment type="similarity">
    <text evidence="7">Belongs to the OMP decarboxylase family. Type 1 subfamily.</text>
</comment>
<dbReference type="CDD" id="cd04725">
    <property type="entry name" value="OMP_decarboxylase_like"/>
    <property type="match status" value="1"/>
</dbReference>
<feature type="binding site" evidence="7">
    <location>
        <begin position="60"/>
        <end position="69"/>
    </location>
    <ligand>
        <name>substrate</name>
    </ligand>
</feature>
<feature type="binding site" evidence="7">
    <location>
        <position position="185"/>
    </location>
    <ligand>
        <name>substrate</name>
    </ligand>
</feature>
<sequence>MEKAVFVALDFDNQNDVLELLTKLGHPQETYLKIGMELYYHYGSDFVEKLVNQGYHIFLDLKLHDIPNTVYRAARQIAHLGIFCTTIHALGGSEMISAAKKGLIDGTPTGNNTPKLLAVTELTSISEKILANEQNCSLSMAEQVVSLAQTAKKAGADGVICSPLEVKNLKAKVGSDFLYVTPGIRLVDSITDDQIRIATPQKAKKFGSSALVVGRPITQAEDPALVYREIKKEFEQNASRSNY</sequence>
<dbReference type="EMBL" id="CP029477">
    <property type="protein sequence ID" value="AWM75545.1"/>
    <property type="molecule type" value="Genomic_DNA"/>
</dbReference>
<evidence type="ECO:0000256" key="2">
    <source>
        <dbReference type="ARBA" id="ARBA00004861"/>
    </source>
</evidence>
<feature type="binding site" evidence="7">
    <location>
        <position position="215"/>
    </location>
    <ligand>
        <name>substrate</name>
    </ligand>
</feature>
<name>A0ABM6W0V8_9LACO</name>
<keyword evidence="3 7" id="KW-0210">Decarboxylase</keyword>
<reference evidence="10 11" key="1">
    <citation type="submission" date="2018-05" db="EMBL/GenBank/DDBJ databases">
        <title>Reference genomes for bee gut microbiota database.</title>
        <authorList>
            <person name="Ellegaard K.M."/>
        </authorList>
    </citation>
    <scope>NUCLEOTIDE SEQUENCE [LARGE SCALE GENOMIC DNA]</scope>
    <source>
        <strain evidence="10 11">ESL0186</strain>
    </source>
</reference>
<dbReference type="EC" id="4.1.1.23" evidence="7"/>
<keyword evidence="5 7" id="KW-0456">Lyase</keyword>
<feature type="domain" description="Orotidine 5'-phosphate decarboxylase" evidence="9">
    <location>
        <begin position="4"/>
        <end position="230"/>
    </location>
</feature>